<reference evidence="1" key="1">
    <citation type="submission" date="2023-07" db="EMBL/GenBank/DDBJ databases">
        <title>Genome content predicts the carbon catabolic preferences of heterotrophic bacteria.</title>
        <authorList>
            <person name="Gralka M."/>
        </authorList>
    </citation>
    <scope>NUCLEOTIDE SEQUENCE</scope>
    <source>
        <strain evidence="2">5G01</strain>
        <strain evidence="1">I2M16</strain>
    </source>
</reference>
<organism evidence="1 3">
    <name type="scientific">Neptunomonas phycophila</name>
    <dbReference type="NCBI Taxonomy" id="1572645"/>
    <lineage>
        <taxon>Bacteria</taxon>
        <taxon>Pseudomonadati</taxon>
        <taxon>Pseudomonadota</taxon>
        <taxon>Gammaproteobacteria</taxon>
        <taxon>Oceanospirillales</taxon>
        <taxon>Oceanospirillaceae</taxon>
        <taxon>Neptunomonas</taxon>
    </lineage>
</organism>
<evidence type="ECO:0000313" key="1">
    <source>
        <dbReference type="EMBL" id="MDO6454159.1"/>
    </source>
</evidence>
<dbReference type="EMBL" id="JAUOPG010000007">
    <property type="protein sequence ID" value="MDO6454159.1"/>
    <property type="molecule type" value="Genomic_DNA"/>
</dbReference>
<keyword evidence="4" id="KW-1185">Reference proteome</keyword>
<comment type="caution">
    <text evidence="1">The sequence shown here is derived from an EMBL/GenBank/DDBJ whole genome shotgun (WGS) entry which is preliminary data.</text>
</comment>
<dbReference type="RefSeq" id="WP_075179798.1">
    <property type="nucleotide sequence ID" value="NZ_CP041336.1"/>
</dbReference>
<dbReference type="GeneID" id="89457372"/>
<dbReference type="Proteomes" id="UP001177341">
    <property type="component" value="Unassembled WGS sequence"/>
</dbReference>
<evidence type="ECO:0000313" key="4">
    <source>
        <dbReference type="Proteomes" id="UP001177341"/>
    </source>
</evidence>
<evidence type="ECO:0000313" key="2">
    <source>
        <dbReference type="EMBL" id="MDP2523244.1"/>
    </source>
</evidence>
<dbReference type="InterPro" id="IPR021312">
    <property type="entry name" value="DUF2889"/>
</dbReference>
<dbReference type="AlphaFoldDB" id="A0AAW7XLJ6"/>
<dbReference type="EMBL" id="JAUYVO010000007">
    <property type="protein sequence ID" value="MDP2523244.1"/>
    <property type="molecule type" value="Genomic_DNA"/>
</dbReference>
<evidence type="ECO:0000313" key="3">
    <source>
        <dbReference type="Proteomes" id="UP001169862"/>
    </source>
</evidence>
<accession>A0AAW7XLJ6</accession>
<name>A0AAW7XLJ6_9GAMM</name>
<protein>
    <submittedName>
        <fullName evidence="1">DUF2889 domain-containing protein</fullName>
    </submittedName>
</protein>
<proteinExistence type="predicted"/>
<dbReference type="Proteomes" id="UP001169862">
    <property type="component" value="Unassembled WGS sequence"/>
</dbReference>
<sequence length="194" mass="22173">MPISRPVRRRQIHRRVINCIGYEREDGLWDIEAEMRDLKTDNVDNPERDGYVPAGEPFHHMWLRITVDRSLLIHTVEASIDQSPFKICPSAAQVFKRLEGTRISGGWLRKTRELVGGVQGCTHLNELLPVLATTTIQTLWPGTESEVMRLGASKMLNTCQSWAQNSDVIKRYIPELYTPELPENIQNSLIAVKK</sequence>
<dbReference type="Pfam" id="PF11136">
    <property type="entry name" value="DUF2889"/>
    <property type="match status" value="1"/>
</dbReference>
<gene>
    <name evidence="1" type="ORF">Q4490_11365</name>
    <name evidence="2" type="ORF">Q8W30_11735</name>
</gene>